<dbReference type="PANTHER" id="PTHR44259:SF107">
    <property type="entry name" value="F-BOX PROTEIN SKIP23-LIKE"/>
    <property type="match status" value="1"/>
</dbReference>
<dbReference type="RefSeq" id="XP_008242635.1">
    <property type="nucleotide sequence ID" value="XM_008244413.1"/>
</dbReference>
<accession>A0ABM0PPP0</accession>
<keyword evidence="2" id="KW-1185">Reference proteome</keyword>
<dbReference type="GeneID" id="103340944"/>
<feature type="domain" description="KIB1-4 beta-propeller" evidence="1">
    <location>
        <begin position="42"/>
        <end position="316"/>
    </location>
</feature>
<evidence type="ECO:0000259" key="1">
    <source>
        <dbReference type="Pfam" id="PF03478"/>
    </source>
</evidence>
<name>A0ABM0PPP0_PRUMU</name>
<sequence>MCMSWHSVAKHNQSHRAKLLGRDQPPMLMVSTDQEGTWNLCNLMDEKVLDLQFNWSNKRFCGSSKGWVIIVEENFAVTLLDPLSRTKGKEEKENSIIRLPPLIRPPDDKGGALKFWTKNYEYYVHKATLTADPILNANECVVVVIFGHYSNMAFLRLSKDTTWTYLDKEVTGTREVVCIENKFYVVDVWSRIFTFDITTQSYSDIKYVAQGIQGIKRTPFMLQYLVALNDKELLMVHRLSELDEDDMYVTKQVKIFELNFDEHKWIEKKTLGDIAIFVGDNSSLAVPASNFPGYQPNFIYFNYFTDRAFNNRELKYGVDFGAYDVENQCFLAPYSTLTKTMIKMAQWPPIWVVPTFRLI</sequence>
<protein>
    <submittedName>
        <fullName evidence="3">F-box protein At5g60060</fullName>
    </submittedName>
</protein>
<organism evidence="2 3">
    <name type="scientific">Prunus mume</name>
    <name type="common">Japanese apricot</name>
    <name type="synonym">Armeniaca mume</name>
    <dbReference type="NCBI Taxonomy" id="102107"/>
    <lineage>
        <taxon>Eukaryota</taxon>
        <taxon>Viridiplantae</taxon>
        <taxon>Streptophyta</taxon>
        <taxon>Embryophyta</taxon>
        <taxon>Tracheophyta</taxon>
        <taxon>Spermatophyta</taxon>
        <taxon>Magnoliopsida</taxon>
        <taxon>eudicotyledons</taxon>
        <taxon>Gunneridae</taxon>
        <taxon>Pentapetalae</taxon>
        <taxon>rosids</taxon>
        <taxon>fabids</taxon>
        <taxon>Rosales</taxon>
        <taxon>Rosaceae</taxon>
        <taxon>Amygdaloideae</taxon>
        <taxon>Amygdaleae</taxon>
        <taxon>Prunus</taxon>
    </lineage>
</organism>
<reference evidence="2" key="1">
    <citation type="journal article" date="2012" name="Nat. Commun.">
        <title>The genome of Prunus mume.</title>
        <authorList>
            <person name="Zhang Q."/>
            <person name="Chen W."/>
            <person name="Sun L."/>
            <person name="Zhao F."/>
            <person name="Huang B."/>
            <person name="Yang W."/>
            <person name="Tao Y."/>
            <person name="Wang J."/>
            <person name="Yuan Z."/>
            <person name="Fan G."/>
            <person name="Xing Z."/>
            <person name="Han C."/>
            <person name="Pan H."/>
            <person name="Zhong X."/>
            <person name="Shi W."/>
            <person name="Liang X."/>
            <person name="Du D."/>
            <person name="Sun F."/>
            <person name="Xu Z."/>
            <person name="Hao R."/>
            <person name="Lv T."/>
            <person name="Lv Y."/>
            <person name="Zheng Z."/>
            <person name="Sun M."/>
            <person name="Luo L."/>
            <person name="Cai M."/>
            <person name="Gao Y."/>
            <person name="Wang J."/>
            <person name="Yin Y."/>
            <person name="Xu X."/>
            <person name="Cheng T."/>
            <person name="Wang J."/>
        </authorList>
    </citation>
    <scope>NUCLEOTIDE SEQUENCE [LARGE SCALE GENOMIC DNA]</scope>
</reference>
<dbReference type="Proteomes" id="UP000694861">
    <property type="component" value="Linkage group LG8"/>
</dbReference>
<reference evidence="3" key="2">
    <citation type="submission" date="2025-08" db="UniProtKB">
        <authorList>
            <consortium name="RefSeq"/>
        </authorList>
    </citation>
    <scope>IDENTIFICATION</scope>
</reference>
<dbReference type="PANTHER" id="PTHR44259">
    <property type="entry name" value="OS07G0183000 PROTEIN-RELATED"/>
    <property type="match status" value="1"/>
</dbReference>
<evidence type="ECO:0000313" key="2">
    <source>
        <dbReference type="Proteomes" id="UP000694861"/>
    </source>
</evidence>
<evidence type="ECO:0000313" key="3">
    <source>
        <dbReference type="RefSeq" id="XP_008242635.1"/>
    </source>
</evidence>
<proteinExistence type="predicted"/>
<gene>
    <name evidence="3" type="primary">LOC103340944</name>
</gene>
<dbReference type="Pfam" id="PF03478">
    <property type="entry name" value="Beta-prop_KIB1-4"/>
    <property type="match status" value="1"/>
</dbReference>
<dbReference type="InterPro" id="IPR050942">
    <property type="entry name" value="F-box_BR-signaling"/>
</dbReference>
<dbReference type="InterPro" id="IPR005174">
    <property type="entry name" value="KIB1-4_b-propeller"/>
</dbReference>